<dbReference type="GO" id="GO:0016740">
    <property type="term" value="F:transferase activity"/>
    <property type="evidence" value="ECO:0007669"/>
    <property type="project" value="UniProtKB-KW"/>
</dbReference>
<feature type="domain" description="Nucleotidyl transferase" evidence="1">
    <location>
        <begin position="3"/>
        <end position="227"/>
    </location>
</feature>
<keyword evidence="2" id="KW-0808">Transferase</keyword>
<dbReference type="SUPFAM" id="SSF53448">
    <property type="entry name" value="Nucleotide-diphospho-sugar transferases"/>
    <property type="match status" value="1"/>
</dbReference>
<dbReference type="AlphaFoldDB" id="A0A3N9UHH6"/>
<dbReference type="Gene3D" id="3.90.550.10">
    <property type="entry name" value="Spore Coat Polysaccharide Biosynthesis Protein SpsA, Chain A"/>
    <property type="match status" value="1"/>
</dbReference>
<dbReference type="EMBL" id="RRCT01000003">
    <property type="protein sequence ID" value="RQW75511.1"/>
    <property type="molecule type" value="Genomic_DNA"/>
</dbReference>
<sequence>MEAIILAGGFGTRLRSVVSDVPKPMAPVADKPFLNYLFEYLSKFQITSVVLCTGYKHEIIEQYFSNTFKEISIKYSVEDEPLGTGGAIKKAFDLIESDSAIILNGDTLFNVDLSQLIAAHEKNNAEISIALKHLTNYDRYGSVLLENNQVVGFEEKQFKNEGYINGGVYIINKAVFEKFDLPKTFSFEKEVLETKHSKLNVHGYQSSAYFIDIGIPGDYEKAQKEVKELFQ</sequence>
<organism evidence="2 3">
    <name type="scientific">Lysinibacillus composti</name>
    <dbReference type="NCBI Taxonomy" id="720633"/>
    <lineage>
        <taxon>Bacteria</taxon>
        <taxon>Bacillati</taxon>
        <taxon>Bacillota</taxon>
        <taxon>Bacilli</taxon>
        <taxon>Bacillales</taxon>
        <taxon>Bacillaceae</taxon>
        <taxon>Lysinibacillus</taxon>
    </lineage>
</organism>
<evidence type="ECO:0000313" key="2">
    <source>
        <dbReference type="EMBL" id="RQW75511.1"/>
    </source>
</evidence>
<dbReference type="OrthoDB" id="9801899at2"/>
<dbReference type="PANTHER" id="PTHR22572">
    <property type="entry name" value="SUGAR-1-PHOSPHATE GUANYL TRANSFERASE"/>
    <property type="match status" value="1"/>
</dbReference>
<name>A0A3N9UHH6_9BACI</name>
<dbReference type="InterPro" id="IPR050486">
    <property type="entry name" value="Mannose-1P_guanyltransferase"/>
</dbReference>
<dbReference type="InterPro" id="IPR005835">
    <property type="entry name" value="NTP_transferase_dom"/>
</dbReference>
<dbReference type="CDD" id="cd06915">
    <property type="entry name" value="NTP_transferase_WcbM_like"/>
    <property type="match status" value="1"/>
</dbReference>
<gene>
    <name evidence="2" type="ORF">EBB45_05060</name>
</gene>
<protein>
    <submittedName>
        <fullName evidence="2">D-glycero-D-manno-heptose 1-phosphate guanosyltransferase</fullName>
    </submittedName>
</protein>
<accession>A0A3N9UHH6</accession>
<proteinExistence type="predicted"/>
<dbReference type="Proteomes" id="UP000274033">
    <property type="component" value="Unassembled WGS sequence"/>
</dbReference>
<keyword evidence="3" id="KW-1185">Reference proteome</keyword>
<dbReference type="RefSeq" id="WP_124763305.1">
    <property type="nucleotide sequence ID" value="NZ_JAFBDY010000009.1"/>
</dbReference>
<evidence type="ECO:0000313" key="3">
    <source>
        <dbReference type="Proteomes" id="UP000274033"/>
    </source>
</evidence>
<reference evidence="2 3" key="1">
    <citation type="journal article" date="2013" name="J. Microbiol.">
        <title>Lysinibacillus chungkukjangi sp. nov., isolated from Chungkukjang, Korean fermented soybean food.</title>
        <authorList>
            <person name="Kim S.J."/>
            <person name="Jang Y.H."/>
            <person name="Hamada M."/>
            <person name="Ahn J.H."/>
            <person name="Weon H.Y."/>
            <person name="Suzuki K."/>
            <person name="Whang K.S."/>
            <person name="Kwon S.W."/>
        </authorList>
    </citation>
    <scope>NUCLEOTIDE SEQUENCE [LARGE SCALE GENOMIC DNA]</scope>
    <source>
        <strain evidence="2 3">MCCC 1A12701</strain>
    </source>
</reference>
<evidence type="ECO:0000259" key="1">
    <source>
        <dbReference type="Pfam" id="PF00483"/>
    </source>
</evidence>
<dbReference type="InterPro" id="IPR029044">
    <property type="entry name" value="Nucleotide-diphossugar_trans"/>
</dbReference>
<dbReference type="Pfam" id="PF00483">
    <property type="entry name" value="NTP_transferase"/>
    <property type="match status" value="1"/>
</dbReference>
<comment type="caution">
    <text evidence="2">The sequence shown here is derived from an EMBL/GenBank/DDBJ whole genome shotgun (WGS) entry which is preliminary data.</text>
</comment>